<comment type="caution">
    <text evidence="1">The sequence shown here is derived from an EMBL/GenBank/DDBJ whole genome shotgun (WGS) entry which is preliminary data.</text>
</comment>
<gene>
    <name evidence="1" type="ORF">BpHYR1_039280</name>
</gene>
<dbReference type="AlphaFoldDB" id="A0A3M7QR40"/>
<protein>
    <submittedName>
        <fullName evidence="1">Uncharacterized protein</fullName>
    </submittedName>
</protein>
<dbReference type="Proteomes" id="UP000276133">
    <property type="component" value="Unassembled WGS sequence"/>
</dbReference>
<feature type="non-terminal residue" evidence="1">
    <location>
        <position position="1"/>
    </location>
</feature>
<organism evidence="1 2">
    <name type="scientific">Brachionus plicatilis</name>
    <name type="common">Marine rotifer</name>
    <name type="synonym">Brachionus muelleri</name>
    <dbReference type="NCBI Taxonomy" id="10195"/>
    <lineage>
        <taxon>Eukaryota</taxon>
        <taxon>Metazoa</taxon>
        <taxon>Spiralia</taxon>
        <taxon>Gnathifera</taxon>
        <taxon>Rotifera</taxon>
        <taxon>Eurotatoria</taxon>
        <taxon>Monogononta</taxon>
        <taxon>Pseudotrocha</taxon>
        <taxon>Ploima</taxon>
        <taxon>Brachionidae</taxon>
        <taxon>Brachionus</taxon>
    </lineage>
</organism>
<evidence type="ECO:0000313" key="1">
    <source>
        <dbReference type="EMBL" id="RNA13435.1"/>
    </source>
</evidence>
<proteinExistence type="predicted"/>
<sequence>VYAKYDVIGVYQWKNSKPLDTSYFNPGLLTTFTGCFCYYTTPSSLLIITGCTMRSNGICEYDNDKGSSKIIKVTLNYSYNYKNIKYGQNRRKKNLKIKKSKKIFIQENTDLTSGFLLNLK</sequence>
<evidence type="ECO:0000313" key="2">
    <source>
        <dbReference type="Proteomes" id="UP000276133"/>
    </source>
</evidence>
<keyword evidence="2" id="KW-1185">Reference proteome</keyword>
<dbReference type="EMBL" id="REGN01005419">
    <property type="protein sequence ID" value="RNA13435.1"/>
    <property type="molecule type" value="Genomic_DNA"/>
</dbReference>
<reference evidence="1 2" key="1">
    <citation type="journal article" date="2018" name="Sci. Rep.">
        <title>Genomic signatures of local adaptation to the degree of environmental predictability in rotifers.</title>
        <authorList>
            <person name="Franch-Gras L."/>
            <person name="Hahn C."/>
            <person name="Garcia-Roger E.M."/>
            <person name="Carmona M.J."/>
            <person name="Serra M."/>
            <person name="Gomez A."/>
        </authorList>
    </citation>
    <scope>NUCLEOTIDE SEQUENCE [LARGE SCALE GENOMIC DNA]</scope>
    <source>
        <strain evidence="1">HYR1</strain>
    </source>
</reference>
<name>A0A3M7QR40_BRAPC</name>
<accession>A0A3M7QR40</accession>